<dbReference type="GO" id="GO:0008408">
    <property type="term" value="F:3'-5' exonuclease activity"/>
    <property type="evidence" value="ECO:0007669"/>
    <property type="project" value="InterPro"/>
</dbReference>
<evidence type="ECO:0000256" key="7">
    <source>
        <dbReference type="ARBA" id="ARBA00022763"/>
    </source>
</evidence>
<keyword evidence="12" id="KW-0238">DNA-binding</keyword>
<comment type="similarity">
    <text evidence="1">Belongs to the DNA polymerase type-A family.</text>
</comment>
<feature type="region of interest" description="Disordered" evidence="15">
    <location>
        <begin position="435"/>
        <end position="461"/>
    </location>
</feature>
<dbReference type="FunFam" id="3.30.420.10:FF:000051">
    <property type="entry name" value="DNA polymerase I"/>
    <property type="match status" value="1"/>
</dbReference>
<evidence type="ECO:0000256" key="4">
    <source>
        <dbReference type="ARBA" id="ARBA00022695"/>
    </source>
</evidence>
<keyword evidence="3" id="KW-0808">Transferase</keyword>
<keyword evidence="5" id="KW-0235">DNA replication</keyword>
<evidence type="ECO:0000256" key="12">
    <source>
        <dbReference type="ARBA" id="ARBA00023125"/>
    </source>
</evidence>
<keyword evidence="10" id="KW-0239">DNA-directed DNA polymerase</keyword>
<dbReference type="SUPFAM" id="SSF56672">
    <property type="entry name" value="DNA/RNA polymerases"/>
    <property type="match status" value="1"/>
</dbReference>
<comment type="catalytic activity">
    <reaction evidence="14">
        <text>DNA(n) + a 2'-deoxyribonucleoside 5'-triphosphate = DNA(n+1) + diphosphate</text>
        <dbReference type="Rhea" id="RHEA:22508"/>
        <dbReference type="Rhea" id="RHEA-COMP:17339"/>
        <dbReference type="Rhea" id="RHEA-COMP:17340"/>
        <dbReference type="ChEBI" id="CHEBI:33019"/>
        <dbReference type="ChEBI" id="CHEBI:61560"/>
        <dbReference type="ChEBI" id="CHEBI:173112"/>
        <dbReference type="EC" id="2.7.7.7"/>
    </reaction>
</comment>
<keyword evidence="11" id="KW-0809">Transit peptide</keyword>
<keyword evidence="18" id="KW-1185">Reference proteome</keyword>
<accession>A0A833V3R5</accession>
<comment type="caution">
    <text evidence="17">The sequence shown here is derived from an EMBL/GenBank/DDBJ whole genome shotgun (WGS) entry which is preliminary data.</text>
</comment>
<evidence type="ECO:0000256" key="3">
    <source>
        <dbReference type="ARBA" id="ARBA00022679"/>
    </source>
</evidence>
<evidence type="ECO:0000256" key="5">
    <source>
        <dbReference type="ARBA" id="ARBA00022705"/>
    </source>
</evidence>
<feature type="compositionally biased region" description="Polar residues" evidence="15">
    <location>
        <begin position="439"/>
        <end position="451"/>
    </location>
</feature>
<keyword evidence="13" id="KW-0234">DNA repair</keyword>
<dbReference type="FunFam" id="1.10.150.20:FF:000034">
    <property type="entry name" value="DNA polymerase I"/>
    <property type="match status" value="1"/>
</dbReference>
<gene>
    <name evidence="17" type="ORF">FCM35_KLT11763</name>
</gene>
<keyword evidence="4" id="KW-0548">Nucleotidyltransferase</keyword>
<dbReference type="EMBL" id="SWLB01000022">
    <property type="protein sequence ID" value="KAF3324296.1"/>
    <property type="molecule type" value="Genomic_DNA"/>
</dbReference>
<dbReference type="InterPro" id="IPR012337">
    <property type="entry name" value="RNaseH-like_sf"/>
</dbReference>
<evidence type="ECO:0000256" key="14">
    <source>
        <dbReference type="ARBA" id="ARBA00049244"/>
    </source>
</evidence>
<dbReference type="OrthoDB" id="275278at2759"/>
<feature type="region of interest" description="Disordered" evidence="15">
    <location>
        <begin position="188"/>
        <end position="246"/>
    </location>
</feature>
<evidence type="ECO:0000256" key="11">
    <source>
        <dbReference type="ARBA" id="ARBA00022946"/>
    </source>
</evidence>
<dbReference type="InterPro" id="IPR002562">
    <property type="entry name" value="3'-5'_exonuclease_dom"/>
</dbReference>
<evidence type="ECO:0000256" key="10">
    <source>
        <dbReference type="ARBA" id="ARBA00022932"/>
    </source>
</evidence>
<organism evidence="17 18">
    <name type="scientific">Carex littledalei</name>
    <dbReference type="NCBI Taxonomy" id="544730"/>
    <lineage>
        <taxon>Eukaryota</taxon>
        <taxon>Viridiplantae</taxon>
        <taxon>Streptophyta</taxon>
        <taxon>Embryophyta</taxon>
        <taxon>Tracheophyta</taxon>
        <taxon>Spermatophyta</taxon>
        <taxon>Magnoliopsida</taxon>
        <taxon>Liliopsida</taxon>
        <taxon>Poales</taxon>
        <taxon>Cyperaceae</taxon>
        <taxon>Cyperoideae</taxon>
        <taxon>Cariceae</taxon>
        <taxon>Carex</taxon>
        <taxon>Carex subgen. Euthyceras</taxon>
    </lineage>
</organism>
<dbReference type="Pfam" id="PF01612">
    <property type="entry name" value="DNA_pol_A_exo1"/>
    <property type="match status" value="1"/>
</dbReference>
<keyword evidence="9" id="KW-0269">Exonuclease</keyword>
<dbReference type="GO" id="GO:0003887">
    <property type="term" value="F:DNA-directed DNA polymerase activity"/>
    <property type="evidence" value="ECO:0007669"/>
    <property type="project" value="UniProtKB-KW"/>
</dbReference>
<keyword evidence="8" id="KW-0378">Hydrolase</keyword>
<keyword evidence="6" id="KW-0540">Nuclease</keyword>
<dbReference type="Proteomes" id="UP000623129">
    <property type="component" value="Unassembled WGS sequence"/>
</dbReference>
<dbReference type="GO" id="GO:0006302">
    <property type="term" value="P:double-strand break repair"/>
    <property type="evidence" value="ECO:0007669"/>
    <property type="project" value="TreeGrafter"/>
</dbReference>
<sequence>MALSIRNGALMSGPCLLSRLLLCSVRRSLNSCSWLPCVYSSDSRRKGVSNFERFGAGNGMVQLDLGRPFMTPDEIKKALKALAPSNSTFDRLPQDKIKRTRLYEMRNSTLEKVCAGQISLPCYNFVMTRQHIGNTSEAEFEKRLYEDSYEFKPMRLPEDYEQDISFLYIREAIEENERLRDDYLKSKGEQKCVSGPQASSISETNTSTQDEHKERPSETKIDNTKVKFDGDQTKEASKRPPENPPEHAFLLKKLQEQGRQEQLRANLHLVYDKIMVVNNIETARQVVQKLTTDYKDFVHACDTEVSKINLKKETPVGHGEIISFSIYSFDGERQADFGSGKCCIWVDVLDGEGCTSSGEKNLLMEFASFFEDKSIKKVWHNYSFDSHIIQNYGIKLTGFHADTMHMARLWNSNRRVDGGYSLEALTSNKEVMDGKPDQATVSCSSKTTGPQTRGKHITSGSTEDDKLNIAKASIKSIFSKYKLKKDGKEGRKITVDAVETLQREDRDLWICYSALDSISTGRLFESLKKKLEARDWVCNGEKYGNMFEFYQKLWCPFGELLVQMEREGMYVNRSHLKEIENVATTEQTIAGEKFRRWASKYCADAKYMNVGSDAQVRQLLFGGTLNSLDQNECLPEEKNFKVLNTESEVKDGKKKLTKFRTITLTKIGEGTLSTDMYTPSGRPSVSADALKVLAGKIPSEMIYGEANGDSEDLLKKVKYGTAYDAFGGGEEGKEACIAIAALCEICSIDSLLSNFIRPLQENQISSGEGRIHCSLNINTETGRLSARTPNLQNQPALEKDRYKIRQAFVAEPGKSLVVADYGQLELRILAHLSGCKTMLEAFKEGGDFHSRTAINMYDYIREAVEENKVLLEWKSQPGEDKPPVPLLKDVYAAERRKAKMLNFSIAYGKTAMGLAQDWKVSVREARDTLKKWYRGRNEVKMWQKEQKMLAGEKCYVRTLLGRERHFPKAESLTGGQKGHIERAAINTPVQGSAADVAMCAMLEINANCRLKELGWRLLLQVHDEVILEGPTESAEEAKSIVVECMEKPFNGHNILDVDLVVDAKCAKSWYEAK</sequence>
<dbReference type="InterPro" id="IPR002298">
    <property type="entry name" value="DNA_polymerase_A"/>
</dbReference>
<feature type="compositionally biased region" description="Basic and acidic residues" evidence="15">
    <location>
        <begin position="209"/>
        <end position="245"/>
    </location>
</feature>
<evidence type="ECO:0000256" key="15">
    <source>
        <dbReference type="SAM" id="MobiDB-lite"/>
    </source>
</evidence>
<keyword evidence="7" id="KW-0227">DNA damage</keyword>
<evidence type="ECO:0000256" key="8">
    <source>
        <dbReference type="ARBA" id="ARBA00022801"/>
    </source>
</evidence>
<dbReference type="Gene3D" id="3.30.70.370">
    <property type="match status" value="1"/>
</dbReference>
<dbReference type="Gene3D" id="1.20.1060.10">
    <property type="entry name" value="Taq DNA Polymerase, Chain T, domain 4"/>
    <property type="match status" value="1"/>
</dbReference>
<dbReference type="PRINTS" id="PR00868">
    <property type="entry name" value="DNAPOLI"/>
</dbReference>
<dbReference type="CDD" id="cd08640">
    <property type="entry name" value="DNA_pol_A_plastid_like"/>
    <property type="match status" value="1"/>
</dbReference>
<evidence type="ECO:0000259" key="16">
    <source>
        <dbReference type="SMART" id="SM00482"/>
    </source>
</evidence>
<evidence type="ECO:0000256" key="13">
    <source>
        <dbReference type="ARBA" id="ARBA00023204"/>
    </source>
</evidence>
<evidence type="ECO:0000256" key="2">
    <source>
        <dbReference type="ARBA" id="ARBA00012417"/>
    </source>
</evidence>
<evidence type="ECO:0000313" key="18">
    <source>
        <dbReference type="Proteomes" id="UP000623129"/>
    </source>
</evidence>
<dbReference type="SUPFAM" id="SSF53098">
    <property type="entry name" value="Ribonuclease H-like"/>
    <property type="match status" value="1"/>
</dbReference>
<feature type="domain" description="DNA-directed DNA polymerase family A palm" evidence="16">
    <location>
        <begin position="803"/>
        <end position="1033"/>
    </location>
</feature>
<dbReference type="SMART" id="SM00482">
    <property type="entry name" value="POLAc"/>
    <property type="match status" value="1"/>
</dbReference>
<dbReference type="PANTHER" id="PTHR10133:SF27">
    <property type="entry name" value="DNA POLYMERASE NU"/>
    <property type="match status" value="1"/>
</dbReference>
<protein>
    <recommendedName>
        <fullName evidence="2">DNA-directed DNA polymerase</fullName>
        <ecNumber evidence="2">2.7.7.7</ecNumber>
    </recommendedName>
</protein>
<dbReference type="PANTHER" id="PTHR10133">
    <property type="entry name" value="DNA POLYMERASE I"/>
    <property type="match status" value="1"/>
</dbReference>
<evidence type="ECO:0000256" key="6">
    <source>
        <dbReference type="ARBA" id="ARBA00022722"/>
    </source>
</evidence>
<reference evidence="17" key="1">
    <citation type="submission" date="2020-01" db="EMBL/GenBank/DDBJ databases">
        <title>Genome sequence of Kobresia littledalei, the first chromosome-level genome in the family Cyperaceae.</title>
        <authorList>
            <person name="Qu G."/>
        </authorList>
    </citation>
    <scope>NUCLEOTIDE SEQUENCE</scope>
    <source>
        <strain evidence="17">C.B.Clarke</strain>
        <tissue evidence="17">Leaf</tissue>
    </source>
</reference>
<feature type="compositionally biased region" description="Polar residues" evidence="15">
    <location>
        <begin position="196"/>
        <end position="208"/>
    </location>
</feature>
<dbReference type="GO" id="GO:0009507">
    <property type="term" value="C:chloroplast"/>
    <property type="evidence" value="ECO:0007669"/>
    <property type="project" value="UniProtKB-ARBA"/>
</dbReference>
<dbReference type="AlphaFoldDB" id="A0A833V3R5"/>
<dbReference type="Pfam" id="PF00476">
    <property type="entry name" value="DNA_pol_A"/>
    <property type="match status" value="2"/>
</dbReference>
<dbReference type="GO" id="GO:0006261">
    <property type="term" value="P:DNA-templated DNA replication"/>
    <property type="evidence" value="ECO:0007669"/>
    <property type="project" value="InterPro"/>
</dbReference>
<dbReference type="Gene3D" id="1.10.150.20">
    <property type="entry name" value="5' to 3' exonuclease, C-terminal subdomain"/>
    <property type="match status" value="1"/>
</dbReference>
<dbReference type="EC" id="2.7.7.7" evidence="2"/>
<evidence type="ECO:0000256" key="9">
    <source>
        <dbReference type="ARBA" id="ARBA00022839"/>
    </source>
</evidence>
<dbReference type="InterPro" id="IPR036397">
    <property type="entry name" value="RNaseH_sf"/>
</dbReference>
<dbReference type="Gene3D" id="3.30.420.10">
    <property type="entry name" value="Ribonuclease H-like superfamily/Ribonuclease H"/>
    <property type="match status" value="1"/>
</dbReference>
<dbReference type="InterPro" id="IPR001098">
    <property type="entry name" value="DNA-dir_DNA_pol_A_palm_dom"/>
</dbReference>
<name>A0A833V3R5_9POAL</name>
<evidence type="ECO:0000313" key="17">
    <source>
        <dbReference type="EMBL" id="KAF3324296.1"/>
    </source>
</evidence>
<dbReference type="InterPro" id="IPR043502">
    <property type="entry name" value="DNA/RNA_pol_sf"/>
</dbReference>
<evidence type="ECO:0000256" key="1">
    <source>
        <dbReference type="ARBA" id="ARBA00007705"/>
    </source>
</evidence>
<proteinExistence type="inferred from homology"/>
<dbReference type="GO" id="GO:0003677">
    <property type="term" value="F:DNA binding"/>
    <property type="evidence" value="ECO:0007669"/>
    <property type="project" value="UniProtKB-KW"/>
</dbReference>